<gene>
    <name evidence="1" type="ORF">HC176_18680</name>
</gene>
<proteinExistence type="predicted"/>
<keyword evidence="2" id="KW-1185">Reference proteome</keyword>
<dbReference type="EMBL" id="JAAVJS010000711">
    <property type="protein sequence ID" value="NJX17500.1"/>
    <property type="molecule type" value="Genomic_DNA"/>
</dbReference>
<sequence>MYRLNVDGIPGKNFDSIEILARDSIYIFIETTVVPEASGKNEFLYTDKIQFKSGAHLQEIPLVTLVKDAIFLYPKRDVNGFPQQIPVGEDDNG</sequence>
<protein>
    <submittedName>
        <fullName evidence="1">Uncharacterized protein</fullName>
    </submittedName>
</protein>
<comment type="caution">
    <text evidence="1">The sequence shown here is derived from an EMBL/GenBank/DDBJ whole genome shotgun (WGS) entry which is preliminary data.</text>
</comment>
<reference evidence="1 2" key="1">
    <citation type="submission" date="2020-03" db="EMBL/GenBank/DDBJ databases">
        <title>Tamlana sp. nov, isolated from XXX.</title>
        <authorList>
            <person name="Cao W.R."/>
        </authorList>
    </citation>
    <scope>NUCLEOTIDE SEQUENCE [LARGE SCALE GENOMIC DNA]</scope>
    <source>
        <strain evidence="1 2">HST1-43</strain>
    </source>
</reference>
<dbReference type="Proteomes" id="UP000760545">
    <property type="component" value="Unassembled WGS sequence"/>
</dbReference>
<evidence type="ECO:0000313" key="2">
    <source>
        <dbReference type="Proteomes" id="UP000760545"/>
    </source>
</evidence>
<name>A0ABX1DGP8_9FLAO</name>
<evidence type="ECO:0000313" key="1">
    <source>
        <dbReference type="EMBL" id="NJX17500.1"/>
    </source>
</evidence>
<accession>A0ABX1DGP8</accession>
<feature type="non-terminal residue" evidence="1">
    <location>
        <position position="93"/>
    </location>
</feature>
<organism evidence="1 2">
    <name type="scientific">Tamlana crocina</name>
    <dbReference type="NCBI Taxonomy" id="393006"/>
    <lineage>
        <taxon>Bacteria</taxon>
        <taxon>Pseudomonadati</taxon>
        <taxon>Bacteroidota</taxon>
        <taxon>Flavobacteriia</taxon>
        <taxon>Flavobacteriales</taxon>
        <taxon>Flavobacteriaceae</taxon>
        <taxon>Tamlana</taxon>
    </lineage>
</organism>